<dbReference type="InterPro" id="IPR001128">
    <property type="entry name" value="Cyt_P450"/>
</dbReference>
<dbReference type="Pfam" id="PF00067">
    <property type="entry name" value="p450"/>
    <property type="match status" value="1"/>
</dbReference>
<dbReference type="EMBL" id="JAPEVA010000140">
    <property type="protein sequence ID" value="KAJ4398083.1"/>
    <property type="molecule type" value="Genomic_DNA"/>
</dbReference>
<dbReference type="Proteomes" id="UP001140510">
    <property type="component" value="Unassembled WGS sequence"/>
</dbReference>
<dbReference type="PANTHER" id="PTHR24305:SF210">
    <property type="entry name" value="CYTOCHROME P450 MONOOXYGENASE ASQL-RELATED"/>
    <property type="match status" value="1"/>
</dbReference>
<proteinExistence type="inferred from homology"/>
<evidence type="ECO:0000313" key="7">
    <source>
        <dbReference type="Proteomes" id="UP001140510"/>
    </source>
</evidence>
<dbReference type="InterPro" id="IPR036396">
    <property type="entry name" value="Cyt_P450_sf"/>
</dbReference>
<dbReference type="Gene3D" id="1.10.630.10">
    <property type="entry name" value="Cytochrome P450"/>
    <property type="match status" value="1"/>
</dbReference>
<accession>A0A9W8Z391</accession>
<dbReference type="GO" id="GO:0020037">
    <property type="term" value="F:heme binding"/>
    <property type="evidence" value="ECO:0007669"/>
    <property type="project" value="InterPro"/>
</dbReference>
<dbReference type="AlphaFoldDB" id="A0A9W8Z391"/>
<comment type="caution">
    <text evidence="6">The sequence shown here is derived from an EMBL/GenBank/DDBJ whole genome shotgun (WGS) entry which is preliminary data.</text>
</comment>
<sequence>MADLTFGESLNQLSDASYHPWVWAIFSHIKMIALSRVSREWPGLSHLFRAILPKDAKEKQKQHLRFSSDLLDKRMARKPEQPDIWSFVTRNAGQEEALHPTELYSNGALFMLAGTETTATLLSGLTYMLLKDPDRMKRLSDEVRSSFPSDGNMGMFGLSRLEYLGACIEEGLRLYPPVAVGPPRTVPQGGATVCGRWIPGGTIVQAPILAYHEMRLIMSNILLNFDLELCDPATDWMDQKVYTLWDKNPLMVKLRSTR</sequence>
<organism evidence="6 7">
    <name type="scientific">Didymella pomorum</name>
    <dbReference type="NCBI Taxonomy" id="749634"/>
    <lineage>
        <taxon>Eukaryota</taxon>
        <taxon>Fungi</taxon>
        <taxon>Dikarya</taxon>
        <taxon>Ascomycota</taxon>
        <taxon>Pezizomycotina</taxon>
        <taxon>Dothideomycetes</taxon>
        <taxon>Pleosporomycetidae</taxon>
        <taxon>Pleosporales</taxon>
        <taxon>Pleosporineae</taxon>
        <taxon>Didymellaceae</taxon>
        <taxon>Didymella</taxon>
    </lineage>
</organism>
<evidence type="ECO:0000313" key="6">
    <source>
        <dbReference type="EMBL" id="KAJ4398083.1"/>
    </source>
</evidence>
<evidence type="ECO:0000256" key="1">
    <source>
        <dbReference type="ARBA" id="ARBA00001971"/>
    </source>
</evidence>
<keyword evidence="4" id="KW-0479">Metal-binding</keyword>
<dbReference type="InterPro" id="IPR050121">
    <property type="entry name" value="Cytochrome_P450_monoxygenase"/>
</dbReference>
<comment type="cofactor">
    <cofactor evidence="1">
        <name>heme</name>
        <dbReference type="ChEBI" id="CHEBI:30413"/>
    </cofactor>
</comment>
<dbReference type="PANTHER" id="PTHR24305">
    <property type="entry name" value="CYTOCHROME P450"/>
    <property type="match status" value="1"/>
</dbReference>
<evidence type="ECO:0008006" key="8">
    <source>
        <dbReference type="Google" id="ProtNLM"/>
    </source>
</evidence>
<evidence type="ECO:0000256" key="4">
    <source>
        <dbReference type="ARBA" id="ARBA00022723"/>
    </source>
</evidence>
<dbReference type="GO" id="GO:0004497">
    <property type="term" value="F:monooxygenase activity"/>
    <property type="evidence" value="ECO:0007669"/>
    <property type="project" value="InterPro"/>
</dbReference>
<dbReference type="GO" id="GO:0016705">
    <property type="term" value="F:oxidoreductase activity, acting on paired donors, with incorporation or reduction of molecular oxygen"/>
    <property type="evidence" value="ECO:0007669"/>
    <property type="project" value="InterPro"/>
</dbReference>
<dbReference type="GO" id="GO:0005506">
    <property type="term" value="F:iron ion binding"/>
    <property type="evidence" value="ECO:0007669"/>
    <property type="project" value="InterPro"/>
</dbReference>
<name>A0A9W8Z391_9PLEO</name>
<gene>
    <name evidence="6" type="ORF">N0V91_010487</name>
</gene>
<dbReference type="SUPFAM" id="SSF48264">
    <property type="entry name" value="Cytochrome P450"/>
    <property type="match status" value="1"/>
</dbReference>
<keyword evidence="5" id="KW-0408">Iron</keyword>
<keyword evidence="7" id="KW-1185">Reference proteome</keyword>
<evidence type="ECO:0000256" key="3">
    <source>
        <dbReference type="ARBA" id="ARBA00022617"/>
    </source>
</evidence>
<reference evidence="6" key="1">
    <citation type="submission" date="2022-10" db="EMBL/GenBank/DDBJ databases">
        <title>Tapping the CABI collections for fungal endophytes: first genome assemblies for Collariella, Neodidymelliopsis, Ascochyta clinopodiicola, Didymella pomorum, Didymosphaeria variabile, Neocosmospora piperis and Neocucurbitaria cava.</title>
        <authorList>
            <person name="Hill R."/>
        </authorList>
    </citation>
    <scope>NUCLEOTIDE SEQUENCE</scope>
    <source>
        <strain evidence="6">IMI 355091</strain>
    </source>
</reference>
<keyword evidence="3" id="KW-0349">Heme</keyword>
<dbReference type="OrthoDB" id="1470350at2759"/>
<evidence type="ECO:0000256" key="5">
    <source>
        <dbReference type="ARBA" id="ARBA00023004"/>
    </source>
</evidence>
<protein>
    <recommendedName>
        <fullName evidence="8">Cytochrome P450</fullName>
    </recommendedName>
</protein>
<comment type="similarity">
    <text evidence="2">Belongs to the cytochrome P450 family.</text>
</comment>
<evidence type="ECO:0000256" key="2">
    <source>
        <dbReference type="ARBA" id="ARBA00010617"/>
    </source>
</evidence>